<dbReference type="InterPro" id="IPR043502">
    <property type="entry name" value="DNA/RNA_pol_sf"/>
</dbReference>
<dbReference type="PANTHER" id="PTHR37984">
    <property type="entry name" value="PROTEIN CBG26694"/>
    <property type="match status" value="1"/>
</dbReference>
<organism evidence="3 4">
    <name type="scientific">Paramuricea clavata</name>
    <name type="common">Red gorgonian</name>
    <name type="synonym">Violescent sea-whip</name>
    <dbReference type="NCBI Taxonomy" id="317549"/>
    <lineage>
        <taxon>Eukaryota</taxon>
        <taxon>Metazoa</taxon>
        <taxon>Cnidaria</taxon>
        <taxon>Anthozoa</taxon>
        <taxon>Octocorallia</taxon>
        <taxon>Malacalcyonacea</taxon>
        <taxon>Plexauridae</taxon>
        <taxon>Paramuricea</taxon>
    </lineage>
</organism>
<evidence type="ECO:0000256" key="1">
    <source>
        <dbReference type="SAM" id="MobiDB-lite"/>
    </source>
</evidence>
<dbReference type="PANTHER" id="PTHR37984:SF11">
    <property type="entry name" value="INTEGRASE CATALYTIC DOMAIN-CONTAINING PROTEIN"/>
    <property type="match status" value="1"/>
</dbReference>
<dbReference type="CDD" id="cd01647">
    <property type="entry name" value="RT_LTR"/>
    <property type="match status" value="1"/>
</dbReference>
<evidence type="ECO:0000259" key="2">
    <source>
        <dbReference type="Pfam" id="PF00078"/>
    </source>
</evidence>
<sequence>LCIRIESTNLGDVSDERVFGTWMTHASNPGAPSVCIQDRQHSNPTKLRQRRYPQTAERQDVRAMDNIAETDYSDHSDEVGVFRINVNNMTSDRNKHPLFDVTIEGTLLTIMADSDSSISILDEQDYNKLSPRPSLEQTRIKVYPYQTETPLPVLGQFTSTVASEIVNRTETFYVVKGTTSQSLAQPHRRVPFHIHLLEVIITDEFGEETITSFLTSEQENAHHPLPHLFQGLGKLKDYHVQLHIDEGVPPVSQPHRRVPFHVRKQLEEQLSQDEKLGVIECEEGSTPLVSPIVVAPKPKSPGKVRVCVDMRRANTAVQRKRHITPTIKEIIGDLNGATVFSKLDLNQGYNQLELAPESRYITTFSTHPGLMRYKRLNFGICCAAEIFQNSIRESLDGIPGAINIILVFGKTRKEHDQALAAVFQRLRECGLTLNKLKCEYSKNSLEFFGYVFGADGMAPDPKKVQDILNLKAPTTMPGTYFNPEKTNEISVDASPQRYSQTEREALATTSPSLVSMATRTRNHLLAPFQSHRTLQQTGKSCRRTPFNQHVSRYKGLPLGAFQCTPNIGSIFYFRFLLPINLTVTNIKPRSAEITVELETRVNDTHEATNVNKHRSTNPERTDISRSTKIVVRRAMNDTQRRNHILERDTKARTVIAKTKSIFSRHAPLFAIDSPDQVENLMPTTITETQPKATKKTRRLGADLG</sequence>
<dbReference type="Proteomes" id="UP001152795">
    <property type="component" value="Unassembled WGS sequence"/>
</dbReference>
<comment type="caution">
    <text evidence="3">The sequence shown here is derived from an EMBL/GenBank/DDBJ whole genome shotgun (WGS) entry which is preliminary data.</text>
</comment>
<evidence type="ECO:0000313" key="3">
    <source>
        <dbReference type="EMBL" id="CAB4017703.1"/>
    </source>
</evidence>
<proteinExistence type="predicted"/>
<gene>
    <name evidence="3" type="ORF">PACLA_8A077550</name>
</gene>
<keyword evidence="4" id="KW-1185">Reference proteome</keyword>
<dbReference type="Gene3D" id="3.10.10.10">
    <property type="entry name" value="HIV Type 1 Reverse Transcriptase, subunit A, domain 1"/>
    <property type="match status" value="1"/>
</dbReference>
<reference evidence="3" key="1">
    <citation type="submission" date="2020-04" db="EMBL/GenBank/DDBJ databases">
        <authorList>
            <person name="Alioto T."/>
            <person name="Alioto T."/>
            <person name="Gomez Garrido J."/>
        </authorList>
    </citation>
    <scope>NUCLEOTIDE SEQUENCE</scope>
    <source>
        <strain evidence="3">A484AB</strain>
    </source>
</reference>
<accession>A0A6S7IK76</accession>
<dbReference type="EMBL" id="CACRXK020009674">
    <property type="protein sequence ID" value="CAB4017703.1"/>
    <property type="molecule type" value="Genomic_DNA"/>
</dbReference>
<feature type="non-terminal residue" evidence="3">
    <location>
        <position position="1"/>
    </location>
</feature>
<feature type="region of interest" description="Disordered" evidence="1">
    <location>
        <begin position="30"/>
        <end position="56"/>
    </location>
</feature>
<feature type="domain" description="Reverse transcriptase" evidence="2">
    <location>
        <begin position="297"/>
        <end position="451"/>
    </location>
</feature>
<dbReference type="AlphaFoldDB" id="A0A6S7IK76"/>
<dbReference type="OrthoDB" id="7960540at2759"/>
<dbReference type="Pfam" id="PF00078">
    <property type="entry name" value="RVT_1"/>
    <property type="match status" value="1"/>
</dbReference>
<dbReference type="SUPFAM" id="SSF56672">
    <property type="entry name" value="DNA/RNA polymerases"/>
    <property type="match status" value="1"/>
</dbReference>
<feature type="non-terminal residue" evidence="3">
    <location>
        <position position="704"/>
    </location>
</feature>
<name>A0A6S7IK76_PARCT</name>
<dbReference type="InterPro" id="IPR050951">
    <property type="entry name" value="Retrovirus_Pol_polyprotein"/>
</dbReference>
<dbReference type="InterPro" id="IPR043128">
    <property type="entry name" value="Rev_trsase/Diguanyl_cyclase"/>
</dbReference>
<protein>
    <recommendedName>
        <fullName evidence="2">Reverse transcriptase domain-containing protein</fullName>
    </recommendedName>
</protein>
<evidence type="ECO:0000313" key="4">
    <source>
        <dbReference type="Proteomes" id="UP001152795"/>
    </source>
</evidence>
<dbReference type="Gene3D" id="3.30.70.270">
    <property type="match status" value="1"/>
</dbReference>
<dbReference type="InterPro" id="IPR000477">
    <property type="entry name" value="RT_dom"/>
</dbReference>